<dbReference type="InterPro" id="IPR003416">
    <property type="entry name" value="MgtC/SapB/SrpB/YhiD_fam"/>
</dbReference>
<dbReference type="KEGG" id="scn:Solca_2780"/>
<keyword evidence="4 7" id="KW-0812">Transmembrane</keyword>
<feature type="transmembrane region" description="Helical" evidence="7">
    <location>
        <begin position="35"/>
        <end position="53"/>
    </location>
</feature>
<dbReference type="RefSeq" id="WP_014681034.1">
    <property type="nucleotide sequence ID" value="NC_017770.1"/>
</dbReference>
<keyword evidence="5 7" id="KW-1133">Transmembrane helix</keyword>
<dbReference type="Gene3D" id="3.30.70.260">
    <property type="match status" value="1"/>
</dbReference>
<comment type="similarity">
    <text evidence="2">Belongs to the MgtC/SapB family.</text>
</comment>
<feature type="domain" description="MgtC/SapB/SrpB/YhiD N-terminal" evidence="8">
    <location>
        <begin position="14"/>
        <end position="135"/>
    </location>
</feature>
<keyword evidence="6 7" id="KW-0472">Membrane</keyword>
<dbReference type="STRING" id="929556.Solca_2780"/>
<reference evidence="9" key="1">
    <citation type="submission" date="2012-02" db="EMBL/GenBank/DDBJ databases">
        <title>The complete genome of Solitalea canadensis DSM 3403.</title>
        <authorList>
            <consortium name="US DOE Joint Genome Institute (JGI-PGF)"/>
            <person name="Lucas S."/>
            <person name="Copeland A."/>
            <person name="Lapidus A."/>
            <person name="Glavina del Rio T."/>
            <person name="Dalin E."/>
            <person name="Tice H."/>
            <person name="Bruce D."/>
            <person name="Goodwin L."/>
            <person name="Pitluck S."/>
            <person name="Peters L."/>
            <person name="Ovchinnikova G."/>
            <person name="Lu M."/>
            <person name="Kyrpides N."/>
            <person name="Mavromatis K."/>
            <person name="Ivanova N."/>
            <person name="Brettin T."/>
            <person name="Detter J.C."/>
            <person name="Han C."/>
            <person name="Larimer F."/>
            <person name="Land M."/>
            <person name="Hauser L."/>
            <person name="Markowitz V."/>
            <person name="Cheng J.-F."/>
            <person name="Hugenholtz P."/>
            <person name="Woyke T."/>
            <person name="Wu D."/>
            <person name="Spring S."/>
            <person name="Schroeder M."/>
            <person name="Kopitz M."/>
            <person name="Brambilla E."/>
            <person name="Klenk H.-P."/>
            <person name="Eisen J.A."/>
        </authorList>
    </citation>
    <scope>NUCLEOTIDE SEQUENCE</scope>
    <source>
        <strain evidence="9">DSM 3403</strain>
    </source>
</reference>
<accession>H8KS19</accession>
<evidence type="ECO:0000256" key="6">
    <source>
        <dbReference type="ARBA" id="ARBA00023136"/>
    </source>
</evidence>
<dbReference type="EMBL" id="CP003349">
    <property type="protein sequence ID" value="AFD07807.1"/>
    <property type="molecule type" value="Genomic_DNA"/>
</dbReference>
<evidence type="ECO:0000256" key="3">
    <source>
        <dbReference type="ARBA" id="ARBA00022475"/>
    </source>
</evidence>
<dbReference type="PANTHER" id="PTHR33778:SF3">
    <property type="entry name" value="PROTEIN MGTC"/>
    <property type="match status" value="1"/>
</dbReference>
<dbReference type="HOGENOM" id="CLU_079292_0_0_10"/>
<dbReference type="PANTHER" id="PTHR33778">
    <property type="entry name" value="PROTEIN MGTC"/>
    <property type="match status" value="1"/>
</dbReference>
<dbReference type="Proteomes" id="UP000007590">
    <property type="component" value="Chromosome"/>
</dbReference>
<evidence type="ECO:0000313" key="9">
    <source>
        <dbReference type="EMBL" id="AFD07807.1"/>
    </source>
</evidence>
<keyword evidence="10" id="KW-1185">Reference proteome</keyword>
<gene>
    <name evidence="9" type="ordered locus">Solca_2780</name>
</gene>
<dbReference type="PRINTS" id="PR01837">
    <property type="entry name" value="MGTCSAPBPROT"/>
</dbReference>
<evidence type="ECO:0000256" key="5">
    <source>
        <dbReference type="ARBA" id="ARBA00022989"/>
    </source>
</evidence>
<protein>
    <submittedName>
        <fullName evidence="9">Putative membrane protein</fullName>
    </submittedName>
</protein>
<proteinExistence type="inferred from homology"/>
<sequence>MEKYLQLNPYELRLALAFLLGAVIGTERQLRHKMAGMRTNALVAIGAAMFVILGEKIMGDQSSAARVAAQIASGIGFLGAGVIMKDSFNISGLNTAATIWCSGAVGALCGMGYSYEAVLGSFFVLVSHLLLRPLGKKVVNRYSSYEEGEHRYTLKVNCSNQAEKRIREEILIYIKKYNMRVINMNLEYDKVKNESIISFAVLSDKAGGKEVMEMMQTINDDDEVSSAFWEVEVENP</sequence>
<evidence type="ECO:0000256" key="1">
    <source>
        <dbReference type="ARBA" id="ARBA00004651"/>
    </source>
</evidence>
<dbReference type="AlphaFoldDB" id="H8KS19"/>
<organism evidence="9 10">
    <name type="scientific">Solitalea canadensis (strain ATCC 29591 / DSM 3403 / JCM 21819 / LMG 8368 / NBRC 15130 / NCIMB 12057 / USAM 9D)</name>
    <name type="common">Flexibacter canadensis</name>
    <dbReference type="NCBI Taxonomy" id="929556"/>
    <lineage>
        <taxon>Bacteria</taxon>
        <taxon>Pseudomonadati</taxon>
        <taxon>Bacteroidota</taxon>
        <taxon>Sphingobacteriia</taxon>
        <taxon>Sphingobacteriales</taxon>
        <taxon>Sphingobacteriaceae</taxon>
        <taxon>Solitalea</taxon>
    </lineage>
</organism>
<evidence type="ECO:0000256" key="7">
    <source>
        <dbReference type="SAM" id="Phobius"/>
    </source>
</evidence>
<feature type="transmembrane region" description="Helical" evidence="7">
    <location>
        <begin position="104"/>
        <end position="131"/>
    </location>
</feature>
<dbReference type="eggNOG" id="COG1285">
    <property type="taxonomic scope" value="Bacteria"/>
</dbReference>
<evidence type="ECO:0000259" key="8">
    <source>
        <dbReference type="Pfam" id="PF02308"/>
    </source>
</evidence>
<comment type="subcellular location">
    <subcellularLocation>
        <location evidence="1">Cell membrane</location>
        <topology evidence="1">Multi-pass membrane protein</topology>
    </subcellularLocation>
</comment>
<keyword evidence="3" id="KW-1003">Cell membrane</keyword>
<dbReference type="OrthoDB" id="9811198at2"/>
<dbReference type="InterPro" id="IPR049177">
    <property type="entry name" value="MgtC_SapB_SrpB_YhiD_N"/>
</dbReference>
<evidence type="ECO:0000256" key="4">
    <source>
        <dbReference type="ARBA" id="ARBA00022692"/>
    </source>
</evidence>
<name>H8KS19_SOLCM</name>
<dbReference type="GO" id="GO:0005886">
    <property type="term" value="C:plasma membrane"/>
    <property type="evidence" value="ECO:0007669"/>
    <property type="project" value="UniProtKB-SubCell"/>
</dbReference>
<feature type="transmembrane region" description="Helical" evidence="7">
    <location>
        <begin position="65"/>
        <end position="84"/>
    </location>
</feature>
<evidence type="ECO:0000313" key="10">
    <source>
        <dbReference type="Proteomes" id="UP000007590"/>
    </source>
</evidence>
<dbReference type="Pfam" id="PF02308">
    <property type="entry name" value="MgtC"/>
    <property type="match status" value="1"/>
</dbReference>
<evidence type="ECO:0000256" key="2">
    <source>
        <dbReference type="ARBA" id="ARBA00009298"/>
    </source>
</evidence>